<evidence type="ECO:0000313" key="3">
    <source>
        <dbReference type="EMBL" id="BCB77987.1"/>
    </source>
</evidence>
<organism evidence="3 4">
    <name type="scientific">Phytohabitans flavus</name>
    <dbReference type="NCBI Taxonomy" id="1076124"/>
    <lineage>
        <taxon>Bacteria</taxon>
        <taxon>Bacillati</taxon>
        <taxon>Actinomycetota</taxon>
        <taxon>Actinomycetes</taxon>
        <taxon>Micromonosporales</taxon>
        <taxon>Micromonosporaceae</taxon>
    </lineage>
</organism>
<reference evidence="3 4" key="2">
    <citation type="submission" date="2020-03" db="EMBL/GenBank/DDBJ databases">
        <authorList>
            <person name="Ichikawa N."/>
            <person name="Kimura A."/>
            <person name="Kitahashi Y."/>
            <person name="Uohara A."/>
        </authorList>
    </citation>
    <scope>NUCLEOTIDE SEQUENCE [LARGE SCALE GENOMIC DNA]</scope>
    <source>
        <strain evidence="3 4">NBRC 107702</strain>
    </source>
</reference>
<dbReference type="KEGG" id="pfla:Pflav_043970"/>
<dbReference type="InterPro" id="IPR027417">
    <property type="entry name" value="P-loop_NTPase"/>
</dbReference>
<feature type="transmembrane region" description="Helical" evidence="1">
    <location>
        <begin position="613"/>
        <end position="635"/>
    </location>
</feature>
<keyword evidence="1" id="KW-0812">Transmembrane</keyword>
<dbReference type="Gene3D" id="3.40.50.300">
    <property type="entry name" value="P-loop containing nucleotide triphosphate hydrolases"/>
    <property type="match status" value="1"/>
</dbReference>
<feature type="domain" description="NACHT" evidence="2">
    <location>
        <begin position="136"/>
        <end position="271"/>
    </location>
</feature>
<dbReference type="EMBL" id="AP022870">
    <property type="protein sequence ID" value="BCB77987.1"/>
    <property type="molecule type" value="Genomic_DNA"/>
</dbReference>
<reference evidence="3 4" key="1">
    <citation type="submission" date="2020-03" db="EMBL/GenBank/DDBJ databases">
        <title>Whole genome shotgun sequence of Phytohabitans flavus NBRC 107702.</title>
        <authorList>
            <person name="Komaki H."/>
            <person name="Tamura T."/>
        </authorList>
    </citation>
    <scope>NUCLEOTIDE SEQUENCE [LARGE SCALE GENOMIC DNA]</scope>
    <source>
        <strain evidence="3 4">NBRC 107702</strain>
    </source>
</reference>
<feature type="transmembrane region" description="Helical" evidence="1">
    <location>
        <begin position="700"/>
        <end position="728"/>
    </location>
</feature>
<gene>
    <name evidence="3" type="ORF">Pflav_043970</name>
</gene>
<sequence>MGGLATLLAVLARGPENGLSTADSLASVASAVVSAASLAVALVAIRAELRRSHDQSAGDEQLAAAAAWLAHRVGRQWREEIETRRLQHPQPLRLRWAKTGLPAGSRAAGLRDGALVGGSRQPAAGLIAAFRRLRTRQLVIRGAAGSGKSTLAVLCTVAALEPPRVSRADGATDAAPEPVPVLLPLSAWQPAEEELRAWAARWIAENYPELADARRFGPAAARELVEHDRVLLVLDGLDELPVPMRREAARRLGDAASAGGLNMIITCRQDEYDAIVAVEGRLPLAAEITISPIGVEDAVEFLTGGEPPGSTRWDVVVAAMRAEPDGHLAEALSTPLMISLARTVYRPADRDPAELVSDFDSAEAVEAHLLAQLVPAVYRDHRDPAAAERYLATLARLVRRRLLRPDLAWWQLGAGVPPDAYRLTGAVLLGLLGAAACGIGTPFGPGRLGNVSTGALVGVVLGVVAGRGAERAAAADPAAARGRGRVLGAASLRDAAVAAGLTICLGFAGLLGQGGSLDQLPAAATIAAVAGLLSVVNAGIGAWRGAAPARPSWRLRSLVPRLVSGLGTGLLFSVPAGLVVGLLVGIERLSDTSLFDHHPDTLDTVLTAGRSPAIWTAVLLAGAIGLPLGVGRWLATPLDDGALVSPRSALRSDWTTSLAIAVTAGLATAAGIAAFVVASARAGWLERDAIVPFGPVEAGFYGGLAVCAVVLLGSGSAWVSYATAQLWLGAARRLPRHTIAFLEDAHGRGLLRQVGMFYQFRHDKVEQYLAPDQEPSTVPPEVLERRAQSITRLATAASAVALPLIIVLAILPAVRRQVDDYVADKRNAEAGALVRRADELAARSPQAALQLRIAAAETDSDASSRRELGETLRIQASGGRGQAYRLNWTAQAGDWFLGVDMGGNLLGWWSRAAGPEPERLDTGVSILTRIEDDMMRIQYNDRNDVLWDFAQSPPRQIPLPFGDIRDTSGVAGGLIAVIRYDDDTATIHDLDAPDKPLLDLGPGVEYVWFGDGDGRWAAVETLDGSVRAVPLAPGGRAVELSDGAEDALGLDIAGNTLHYGIGLGREYRLWDLSADPPREALGGRLADRLYLSADGEWAYTVDEEGPDLLWRLGAGAKEPVGLGPDVSYGSFETLADGRELLVTTHDDGAVQLWDLPDTTPQVLGEHIETEQIDDVTQRIVLVRDDGTAEFRDLANPSAPPVPAGTQVDPERVFAQDGYAQIGHTDGTTALWRLDPAPVRLASVPQALKIYEFLASPPWAVGVLPDRTAMLWNLDIVPPRLIRLGTYCSGCDVDVGRVWAELVDPDGESTAWRLNADGSAARLPLGPYATGALVADDGTWAVFEHERTDEGYLDGYLVSVWSLGGPPIPAPADPVRAACAQVGPMSEREWWSTMPDLDYHRICAG</sequence>
<evidence type="ECO:0000313" key="4">
    <source>
        <dbReference type="Proteomes" id="UP000502508"/>
    </source>
</evidence>
<dbReference type="InterPro" id="IPR015943">
    <property type="entry name" value="WD40/YVTN_repeat-like_dom_sf"/>
</dbReference>
<dbReference type="InterPro" id="IPR007111">
    <property type="entry name" value="NACHT_NTPase"/>
</dbReference>
<dbReference type="SUPFAM" id="SSF82171">
    <property type="entry name" value="DPP6 N-terminal domain-like"/>
    <property type="match status" value="1"/>
</dbReference>
<name>A0A6F8XW16_9ACTN</name>
<feature type="transmembrane region" description="Helical" evidence="1">
    <location>
        <begin position="520"/>
        <end position="543"/>
    </location>
</feature>
<feature type="transmembrane region" description="Helical" evidence="1">
    <location>
        <begin position="656"/>
        <end position="680"/>
    </location>
</feature>
<evidence type="ECO:0000259" key="2">
    <source>
        <dbReference type="Pfam" id="PF05729"/>
    </source>
</evidence>
<proteinExistence type="predicted"/>
<protein>
    <recommendedName>
        <fullName evidence="2">NACHT domain-containing protein</fullName>
    </recommendedName>
</protein>
<keyword evidence="1" id="KW-1133">Transmembrane helix</keyword>
<feature type="transmembrane region" description="Helical" evidence="1">
    <location>
        <begin position="563"/>
        <end position="586"/>
    </location>
</feature>
<accession>A0A6F8XW16</accession>
<feature type="transmembrane region" description="Helical" evidence="1">
    <location>
        <begin position="793"/>
        <end position="814"/>
    </location>
</feature>
<dbReference type="Proteomes" id="UP000502508">
    <property type="component" value="Chromosome"/>
</dbReference>
<feature type="transmembrane region" description="Helical" evidence="1">
    <location>
        <begin position="495"/>
        <end position="514"/>
    </location>
</feature>
<dbReference type="Gene3D" id="2.130.10.10">
    <property type="entry name" value="YVTN repeat-like/Quinoprotein amine dehydrogenase"/>
    <property type="match status" value="1"/>
</dbReference>
<dbReference type="Pfam" id="PF05729">
    <property type="entry name" value="NACHT"/>
    <property type="match status" value="1"/>
</dbReference>
<keyword evidence="4" id="KW-1185">Reference proteome</keyword>
<keyword evidence="1" id="KW-0472">Membrane</keyword>
<evidence type="ECO:0000256" key="1">
    <source>
        <dbReference type="SAM" id="Phobius"/>
    </source>
</evidence>